<comment type="subcellular location">
    <subcellularLocation>
        <location evidence="1">Membrane</location>
        <topology evidence="1">Multi-pass membrane protein</topology>
    </subcellularLocation>
</comment>
<feature type="transmembrane region" description="Helical" evidence="6">
    <location>
        <begin position="67"/>
        <end position="87"/>
    </location>
</feature>
<accession>S3DJQ6</accession>
<evidence type="ECO:0000256" key="4">
    <source>
        <dbReference type="ARBA" id="ARBA00022989"/>
    </source>
</evidence>
<evidence type="ECO:0000256" key="6">
    <source>
        <dbReference type="SAM" id="Phobius"/>
    </source>
</evidence>
<dbReference type="PANTHER" id="PTHR23504:SF2">
    <property type="entry name" value="TRANSPORTER, PUTATIVE (AFU_ORTHOLOGUE AFUA_8G04150)-RELATED"/>
    <property type="match status" value="1"/>
</dbReference>
<dbReference type="Pfam" id="PF07690">
    <property type="entry name" value="MFS_1"/>
    <property type="match status" value="1"/>
</dbReference>
<dbReference type="GeneID" id="19466447"/>
<dbReference type="AlphaFoldDB" id="S3DJQ6"/>
<evidence type="ECO:0000256" key="3">
    <source>
        <dbReference type="ARBA" id="ARBA00022692"/>
    </source>
</evidence>
<evidence type="ECO:0000256" key="2">
    <source>
        <dbReference type="ARBA" id="ARBA00022448"/>
    </source>
</evidence>
<reference evidence="8 9" key="1">
    <citation type="journal article" date="2013" name="BMC Genomics">
        <title>Genomics-driven discovery of the pneumocandin biosynthetic gene cluster in the fungus Glarea lozoyensis.</title>
        <authorList>
            <person name="Chen L."/>
            <person name="Yue Q."/>
            <person name="Zhang X."/>
            <person name="Xiang M."/>
            <person name="Wang C."/>
            <person name="Li S."/>
            <person name="Che Y."/>
            <person name="Ortiz-Lopez F.J."/>
            <person name="Bills G.F."/>
            <person name="Liu X."/>
            <person name="An Z."/>
        </authorList>
    </citation>
    <scope>NUCLEOTIDE SEQUENCE [LARGE SCALE GENOMIC DNA]</scope>
    <source>
        <strain evidence="9">ATCC 20868 / MF5171</strain>
    </source>
</reference>
<feature type="transmembrane region" description="Helical" evidence="6">
    <location>
        <begin position="474"/>
        <end position="494"/>
    </location>
</feature>
<dbReference type="GO" id="GO:0022857">
    <property type="term" value="F:transmembrane transporter activity"/>
    <property type="evidence" value="ECO:0007669"/>
    <property type="project" value="InterPro"/>
</dbReference>
<feature type="transmembrane region" description="Helical" evidence="6">
    <location>
        <begin position="346"/>
        <end position="363"/>
    </location>
</feature>
<dbReference type="EMBL" id="KE145359">
    <property type="protein sequence ID" value="EPE32261.1"/>
    <property type="molecule type" value="Genomic_DNA"/>
</dbReference>
<sequence length="498" mass="54275">MGEDEHNKDDDDAPELEFDSGRGFPAKQLFYLALCRIAEPVALTLVYPFSYDMMKFFGGTVAQSAALYAGIFLGSFSLAEALTAFLWGALSDKIGRKPVLLLGCAGTALSMLVIGFSTNIYVAIIGRAFGGGLNGNIGIVQTMVGELVTNPKHEPRAYTIMPIFYTIGCTIGPAIGGYLGKPEESFPNSLGKIQLFKTYPYLLPNLACVVMLLLTFTIAATLLEETHPEILAHRKRRTLMEIDVPQTTAETPLLAVAIMDGTAEQPGYGTDSSSSSTFEDTRFSPKLSARIWNPIIALCILTSHTLNYIQLIPIFLQRPADTEVPTKHYWGGVGGLGLPLYKSGEIMAIGGLISMAVQLLLFPECTKVFGLIKPFAFITFLHPFVYFVAPYIAFIPEGTWREVGLFSWLIVRTIFSVFTYPILLIFIKNAAPSSSVLGRVNGIVASTGAAFRTVSPPLAGYLQTIGERNHFTVLAWWGTGMIAVAGSLQCWSIVKQFR</sequence>
<feature type="transmembrane region" description="Helical" evidence="6">
    <location>
        <begin position="29"/>
        <end position="47"/>
    </location>
</feature>
<feature type="transmembrane region" description="Helical" evidence="6">
    <location>
        <begin position="405"/>
        <end position="427"/>
    </location>
</feature>
<feature type="domain" description="Major facilitator superfamily (MFS) profile" evidence="7">
    <location>
        <begin position="28"/>
        <end position="498"/>
    </location>
</feature>
<dbReference type="InterPro" id="IPR036259">
    <property type="entry name" value="MFS_trans_sf"/>
</dbReference>
<dbReference type="KEGG" id="glz:GLAREA_07394"/>
<dbReference type="OMA" id="CSRPTQE"/>
<dbReference type="PANTHER" id="PTHR23504">
    <property type="entry name" value="MAJOR FACILITATOR SUPERFAMILY DOMAIN-CONTAINING PROTEIN 10"/>
    <property type="match status" value="1"/>
</dbReference>
<dbReference type="InterPro" id="IPR001958">
    <property type="entry name" value="Tet-R_TetA/multi-R_MdtG-like"/>
</dbReference>
<protein>
    <submittedName>
        <fullName evidence="8">MFS general substrate transporter</fullName>
    </submittedName>
</protein>
<gene>
    <name evidence="8" type="ORF">GLAREA_07394</name>
</gene>
<evidence type="ECO:0000313" key="8">
    <source>
        <dbReference type="EMBL" id="EPE32261.1"/>
    </source>
</evidence>
<feature type="transmembrane region" description="Helical" evidence="6">
    <location>
        <begin position="199"/>
        <end position="223"/>
    </location>
</feature>
<keyword evidence="5 6" id="KW-0472">Membrane</keyword>
<dbReference type="Gene3D" id="1.20.1250.20">
    <property type="entry name" value="MFS general substrate transporter like domains"/>
    <property type="match status" value="1"/>
</dbReference>
<evidence type="ECO:0000259" key="7">
    <source>
        <dbReference type="PROSITE" id="PS50850"/>
    </source>
</evidence>
<evidence type="ECO:0000256" key="5">
    <source>
        <dbReference type="ARBA" id="ARBA00023136"/>
    </source>
</evidence>
<keyword evidence="2" id="KW-0813">Transport</keyword>
<evidence type="ECO:0000313" key="9">
    <source>
        <dbReference type="Proteomes" id="UP000016922"/>
    </source>
</evidence>
<feature type="transmembrane region" description="Helical" evidence="6">
    <location>
        <begin position="99"/>
        <end position="122"/>
    </location>
</feature>
<proteinExistence type="predicted"/>
<name>S3DJQ6_GLAL2</name>
<dbReference type="SUPFAM" id="SSF103473">
    <property type="entry name" value="MFS general substrate transporter"/>
    <property type="match status" value="1"/>
</dbReference>
<feature type="transmembrane region" description="Helical" evidence="6">
    <location>
        <begin position="160"/>
        <end position="179"/>
    </location>
</feature>
<dbReference type="Proteomes" id="UP000016922">
    <property type="component" value="Unassembled WGS sequence"/>
</dbReference>
<dbReference type="HOGENOM" id="CLU_001265_54_5_1"/>
<feature type="transmembrane region" description="Helical" evidence="6">
    <location>
        <begin position="375"/>
        <end position="393"/>
    </location>
</feature>
<keyword evidence="9" id="KW-1185">Reference proteome</keyword>
<dbReference type="RefSeq" id="XP_008080273.1">
    <property type="nucleotide sequence ID" value="XM_008082082.1"/>
</dbReference>
<keyword evidence="3 6" id="KW-0812">Transmembrane</keyword>
<dbReference type="OrthoDB" id="10262656at2759"/>
<keyword evidence="4 6" id="KW-1133">Transmembrane helix</keyword>
<dbReference type="InterPro" id="IPR020846">
    <property type="entry name" value="MFS_dom"/>
</dbReference>
<feature type="transmembrane region" description="Helical" evidence="6">
    <location>
        <begin position="436"/>
        <end position="454"/>
    </location>
</feature>
<dbReference type="PROSITE" id="PS50850">
    <property type="entry name" value="MFS"/>
    <property type="match status" value="1"/>
</dbReference>
<dbReference type="GO" id="GO:0016020">
    <property type="term" value="C:membrane"/>
    <property type="evidence" value="ECO:0007669"/>
    <property type="project" value="UniProtKB-SubCell"/>
</dbReference>
<dbReference type="PRINTS" id="PR01035">
    <property type="entry name" value="TCRTETA"/>
</dbReference>
<organism evidence="8 9">
    <name type="scientific">Glarea lozoyensis (strain ATCC 20868 / MF5171)</name>
    <dbReference type="NCBI Taxonomy" id="1116229"/>
    <lineage>
        <taxon>Eukaryota</taxon>
        <taxon>Fungi</taxon>
        <taxon>Dikarya</taxon>
        <taxon>Ascomycota</taxon>
        <taxon>Pezizomycotina</taxon>
        <taxon>Leotiomycetes</taxon>
        <taxon>Helotiales</taxon>
        <taxon>Helotiaceae</taxon>
        <taxon>Glarea</taxon>
    </lineage>
</organism>
<dbReference type="eggNOG" id="KOG2615">
    <property type="taxonomic scope" value="Eukaryota"/>
</dbReference>
<evidence type="ECO:0000256" key="1">
    <source>
        <dbReference type="ARBA" id="ARBA00004141"/>
    </source>
</evidence>
<dbReference type="InterPro" id="IPR011701">
    <property type="entry name" value="MFS"/>
</dbReference>